<evidence type="ECO:0000313" key="12">
    <source>
        <dbReference type="EMBL" id="SZX68806.1"/>
    </source>
</evidence>
<feature type="domain" description="Protein kinase" evidence="11">
    <location>
        <begin position="63"/>
        <end position="549"/>
    </location>
</feature>
<evidence type="ECO:0000256" key="8">
    <source>
        <dbReference type="ARBA" id="ARBA00048679"/>
    </source>
</evidence>
<keyword evidence="2" id="KW-0723">Serine/threonine-protein kinase</keyword>
<dbReference type="EMBL" id="FNXT01000881">
    <property type="protein sequence ID" value="SZX68806.1"/>
    <property type="molecule type" value="Genomic_DNA"/>
</dbReference>
<evidence type="ECO:0000256" key="1">
    <source>
        <dbReference type="ARBA" id="ARBA00012513"/>
    </source>
</evidence>
<feature type="compositionally biased region" description="Low complexity" evidence="10">
    <location>
        <begin position="612"/>
        <end position="643"/>
    </location>
</feature>
<dbReference type="InterPro" id="IPR008271">
    <property type="entry name" value="Ser/Thr_kinase_AS"/>
</dbReference>
<proteinExistence type="predicted"/>
<keyword evidence="4 9" id="KW-0547">Nucleotide-binding</keyword>
<evidence type="ECO:0000256" key="7">
    <source>
        <dbReference type="ARBA" id="ARBA00047899"/>
    </source>
</evidence>
<feature type="binding site" evidence="9">
    <location>
        <position position="92"/>
    </location>
    <ligand>
        <name>ATP</name>
        <dbReference type="ChEBI" id="CHEBI:30616"/>
    </ligand>
</feature>
<comment type="catalytic activity">
    <reaction evidence="7">
        <text>L-threonyl-[protein] + ATP = O-phospho-L-threonyl-[protein] + ADP + H(+)</text>
        <dbReference type="Rhea" id="RHEA:46608"/>
        <dbReference type="Rhea" id="RHEA-COMP:11060"/>
        <dbReference type="Rhea" id="RHEA-COMP:11605"/>
        <dbReference type="ChEBI" id="CHEBI:15378"/>
        <dbReference type="ChEBI" id="CHEBI:30013"/>
        <dbReference type="ChEBI" id="CHEBI:30616"/>
        <dbReference type="ChEBI" id="CHEBI:61977"/>
        <dbReference type="ChEBI" id="CHEBI:456216"/>
        <dbReference type="EC" id="2.7.11.1"/>
    </reaction>
</comment>
<feature type="compositionally biased region" description="Low complexity" evidence="10">
    <location>
        <begin position="265"/>
        <end position="277"/>
    </location>
</feature>
<dbReference type="PANTHER" id="PTHR47634:SF9">
    <property type="entry name" value="PROTEIN KINASE DOMAIN-CONTAINING PROTEIN-RELATED"/>
    <property type="match status" value="1"/>
</dbReference>
<dbReference type="GO" id="GO:0000245">
    <property type="term" value="P:spliceosomal complex assembly"/>
    <property type="evidence" value="ECO:0007669"/>
    <property type="project" value="TreeGrafter"/>
</dbReference>
<dbReference type="GO" id="GO:0050684">
    <property type="term" value="P:regulation of mRNA processing"/>
    <property type="evidence" value="ECO:0007669"/>
    <property type="project" value="TreeGrafter"/>
</dbReference>
<evidence type="ECO:0000256" key="9">
    <source>
        <dbReference type="PROSITE-ProRule" id="PRU10141"/>
    </source>
</evidence>
<keyword evidence="5" id="KW-0418">Kinase</keyword>
<comment type="catalytic activity">
    <reaction evidence="8">
        <text>L-seryl-[protein] + ATP = O-phospho-L-seryl-[protein] + ADP + H(+)</text>
        <dbReference type="Rhea" id="RHEA:17989"/>
        <dbReference type="Rhea" id="RHEA-COMP:9863"/>
        <dbReference type="Rhea" id="RHEA-COMP:11604"/>
        <dbReference type="ChEBI" id="CHEBI:15378"/>
        <dbReference type="ChEBI" id="CHEBI:29999"/>
        <dbReference type="ChEBI" id="CHEBI:30616"/>
        <dbReference type="ChEBI" id="CHEBI:83421"/>
        <dbReference type="ChEBI" id="CHEBI:456216"/>
        <dbReference type="EC" id="2.7.11.1"/>
    </reaction>
</comment>
<dbReference type="FunFam" id="3.30.200.20:FF:000770">
    <property type="entry name" value="SRSF protein kinase 2"/>
    <property type="match status" value="1"/>
</dbReference>
<dbReference type="InterPro" id="IPR017441">
    <property type="entry name" value="Protein_kinase_ATP_BS"/>
</dbReference>
<evidence type="ECO:0000313" key="13">
    <source>
        <dbReference type="Proteomes" id="UP000256970"/>
    </source>
</evidence>
<dbReference type="Gene3D" id="3.30.200.20">
    <property type="entry name" value="Phosphorylase Kinase, domain 1"/>
    <property type="match status" value="1"/>
</dbReference>
<feature type="region of interest" description="Disordered" evidence="10">
    <location>
        <begin position="213"/>
        <end position="366"/>
    </location>
</feature>
<dbReference type="Proteomes" id="UP000256970">
    <property type="component" value="Unassembled WGS sequence"/>
</dbReference>
<dbReference type="EC" id="2.7.11.1" evidence="1"/>
<dbReference type="SMART" id="SM00220">
    <property type="entry name" value="S_TKc"/>
    <property type="match status" value="1"/>
</dbReference>
<dbReference type="InterPro" id="IPR011009">
    <property type="entry name" value="Kinase-like_dom_sf"/>
</dbReference>
<evidence type="ECO:0000259" key="11">
    <source>
        <dbReference type="PROSITE" id="PS50011"/>
    </source>
</evidence>
<feature type="compositionally biased region" description="Basic residues" evidence="10">
    <location>
        <begin position="246"/>
        <end position="257"/>
    </location>
</feature>
<feature type="region of interest" description="Disordered" evidence="10">
    <location>
        <begin position="1"/>
        <end position="41"/>
    </location>
</feature>
<dbReference type="InterPro" id="IPR000719">
    <property type="entry name" value="Prot_kinase_dom"/>
</dbReference>
<evidence type="ECO:0000256" key="3">
    <source>
        <dbReference type="ARBA" id="ARBA00022679"/>
    </source>
</evidence>
<dbReference type="PROSITE" id="PS00107">
    <property type="entry name" value="PROTEIN_KINASE_ATP"/>
    <property type="match status" value="1"/>
</dbReference>
<name>A0A383VWL4_TETOB</name>
<dbReference type="Pfam" id="PF00069">
    <property type="entry name" value="Pkinase"/>
    <property type="match status" value="2"/>
</dbReference>
<dbReference type="PROSITE" id="PS00108">
    <property type="entry name" value="PROTEIN_KINASE_ST"/>
    <property type="match status" value="1"/>
</dbReference>
<keyword evidence="6 9" id="KW-0067">ATP-binding</keyword>
<reference evidence="12 13" key="1">
    <citation type="submission" date="2016-10" db="EMBL/GenBank/DDBJ databases">
        <authorList>
            <person name="Cai Z."/>
        </authorList>
    </citation>
    <scope>NUCLEOTIDE SEQUENCE [LARGE SCALE GENOMIC DNA]</scope>
</reference>
<evidence type="ECO:0000256" key="5">
    <source>
        <dbReference type="ARBA" id="ARBA00022777"/>
    </source>
</evidence>
<feature type="compositionally biased region" description="Basic residues" evidence="10">
    <location>
        <begin position="571"/>
        <end position="581"/>
    </location>
</feature>
<feature type="region of interest" description="Disordered" evidence="10">
    <location>
        <begin position="548"/>
        <end position="658"/>
    </location>
</feature>
<dbReference type="STRING" id="3088.A0A383VWL4"/>
<accession>A0A383VWL4</accession>
<evidence type="ECO:0000256" key="4">
    <source>
        <dbReference type="ARBA" id="ARBA00022741"/>
    </source>
</evidence>
<dbReference type="FunFam" id="1.10.510.10:FF:000339">
    <property type="entry name" value="Serine/threonine-protein kinase SRPK-like protein"/>
    <property type="match status" value="1"/>
</dbReference>
<feature type="compositionally biased region" description="Low complexity" evidence="10">
    <location>
        <begin position="225"/>
        <end position="243"/>
    </location>
</feature>
<dbReference type="Gene3D" id="1.10.510.10">
    <property type="entry name" value="Transferase(Phosphotransferase) domain 1"/>
    <property type="match status" value="1"/>
</dbReference>
<evidence type="ECO:0000256" key="10">
    <source>
        <dbReference type="SAM" id="MobiDB-lite"/>
    </source>
</evidence>
<feature type="compositionally biased region" description="Low complexity" evidence="10">
    <location>
        <begin position="351"/>
        <end position="366"/>
    </location>
</feature>
<keyword evidence="13" id="KW-1185">Reference proteome</keyword>
<evidence type="ECO:0000256" key="2">
    <source>
        <dbReference type="ARBA" id="ARBA00022527"/>
    </source>
</evidence>
<evidence type="ECO:0000256" key="6">
    <source>
        <dbReference type="ARBA" id="ARBA00022840"/>
    </source>
</evidence>
<dbReference type="SUPFAM" id="SSF56112">
    <property type="entry name" value="Protein kinase-like (PK-like)"/>
    <property type="match status" value="1"/>
</dbReference>
<dbReference type="PANTHER" id="PTHR47634">
    <property type="entry name" value="PROTEIN KINASE DOMAIN-CONTAINING PROTEIN-RELATED"/>
    <property type="match status" value="1"/>
</dbReference>
<dbReference type="PROSITE" id="PS50011">
    <property type="entry name" value="PROTEIN_KINASE_DOM"/>
    <property type="match status" value="1"/>
</dbReference>
<gene>
    <name evidence="12" type="ORF">BQ4739_LOCUS9124</name>
</gene>
<protein>
    <recommendedName>
        <fullName evidence="1">non-specific serine/threonine protein kinase</fullName>
        <ecNumber evidence="1">2.7.11.1</ecNumber>
    </recommendedName>
</protein>
<dbReference type="GO" id="GO:0005524">
    <property type="term" value="F:ATP binding"/>
    <property type="evidence" value="ECO:0007669"/>
    <property type="project" value="UniProtKB-UniRule"/>
</dbReference>
<sequence>MSSGKAGFKGASKGAGKGSHKKQSPPYDDGGADDHSDVEDAEDYRKGGYHPVYVGEKFKQGRYVVLKKLGWGHFSTVWLVLDTTSHTFAALKVQKSAQHYTEAARDEITLLSQIRDGDASNCKHCCRLLDSFEHSGPHGLHVCMVFEVLGDNMLALIKAFDYKGVPLPVVRSLTRQMLVALDYLHRELQIIHTDFKPENVMLFDTLSPRHWEMQLQPLSGPPPAAAGRSRGSSGQAASGSAGLTKNQKKKAKKKAKKAAAGGSQDVSASVEAASSMADADDADADAAEVDSHTQQQQQQNGKHHSSSSADAAEAAQQQEAAATNGTAEQQQGEQQQQHPAAADTNGTAGKSSEAANGAGDAAAGSSKPEVLVYESRVLQTVEDLTTAHAVVVDFGNACWTYKHFTDDIQTRQYRSPEVILGAKYGTPADMWSLACVVFELATGDFLFEPKSGSGWDRDEDHVALMIELLGRPPKKVWSTGRYARDYFNRAGELRHIKRLKFWDLEAVLHEKYRLPRAEARGMADFLLPMLHFDPEKRATAAEALKHPWLLGPPSDEAAADADADADEQRQQRRRRSSHKRSSSSSGRGGSADDKRVRSPSPSPAGHEHKQQHGQAQAQEQAQEQEQPHAVQQQEAQQQDLSKQQLEEQQRRAKNYTFF</sequence>
<organism evidence="12 13">
    <name type="scientific">Tetradesmus obliquus</name>
    <name type="common">Green alga</name>
    <name type="synonym">Acutodesmus obliquus</name>
    <dbReference type="NCBI Taxonomy" id="3088"/>
    <lineage>
        <taxon>Eukaryota</taxon>
        <taxon>Viridiplantae</taxon>
        <taxon>Chlorophyta</taxon>
        <taxon>core chlorophytes</taxon>
        <taxon>Chlorophyceae</taxon>
        <taxon>CS clade</taxon>
        <taxon>Sphaeropleales</taxon>
        <taxon>Scenedesmaceae</taxon>
        <taxon>Tetradesmus</taxon>
    </lineage>
</organism>
<feature type="compositionally biased region" description="Acidic residues" evidence="10">
    <location>
        <begin position="278"/>
        <end position="288"/>
    </location>
</feature>
<dbReference type="AlphaFoldDB" id="A0A383VWL4"/>
<dbReference type="CDD" id="cd14136">
    <property type="entry name" value="STKc_SRPK"/>
    <property type="match status" value="1"/>
</dbReference>
<feature type="compositionally biased region" description="Low complexity" evidence="10">
    <location>
        <begin position="311"/>
        <end position="337"/>
    </location>
</feature>
<dbReference type="InterPro" id="IPR051334">
    <property type="entry name" value="SRPK"/>
</dbReference>
<feature type="compositionally biased region" description="Low complexity" evidence="10">
    <location>
        <begin position="1"/>
        <end position="14"/>
    </location>
</feature>
<dbReference type="GO" id="GO:0004674">
    <property type="term" value="F:protein serine/threonine kinase activity"/>
    <property type="evidence" value="ECO:0007669"/>
    <property type="project" value="UniProtKB-KW"/>
</dbReference>
<keyword evidence="3" id="KW-0808">Transferase</keyword>